<keyword evidence="3" id="KW-1185">Reference proteome</keyword>
<organism evidence="2 3">
    <name type="scientific">Sistotremastrum suecicum HHB10207 ss-3</name>
    <dbReference type="NCBI Taxonomy" id="1314776"/>
    <lineage>
        <taxon>Eukaryota</taxon>
        <taxon>Fungi</taxon>
        <taxon>Dikarya</taxon>
        <taxon>Basidiomycota</taxon>
        <taxon>Agaricomycotina</taxon>
        <taxon>Agaricomycetes</taxon>
        <taxon>Sistotremastrales</taxon>
        <taxon>Sistotremastraceae</taxon>
        <taxon>Sistotremastrum</taxon>
    </lineage>
</organism>
<dbReference type="AlphaFoldDB" id="A0A166G6Z6"/>
<gene>
    <name evidence="2" type="ORF">SISSUDRAFT_1042952</name>
</gene>
<dbReference type="EMBL" id="KV428022">
    <property type="protein sequence ID" value="KZT41371.1"/>
    <property type="molecule type" value="Genomic_DNA"/>
</dbReference>
<feature type="compositionally biased region" description="Acidic residues" evidence="1">
    <location>
        <begin position="274"/>
        <end position="292"/>
    </location>
</feature>
<evidence type="ECO:0000313" key="3">
    <source>
        <dbReference type="Proteomes" id="UP000076798"/>
    </source>
</evidence>
<proteinExistence type="predicted"/>
<feature type="compositionally biased region" description="Pro residues" evidence="1">
    <location>
        <begin position="347"/>
        <end position="359"/>
    </location>
</feature>
<feature type="region of interest" description="Disordered" evidence="1">
    <location>
        <begin position="469"/>
        <end position="493"/>
    </location>
</feature>
<feature type="compositionally biased region" description="Polar residues" evidence="1">
    <location>
        <begin position="336"/>
        <end position="345"/>
    </location>
</feature>
<feature type="region of interest" description="Disordered" evidence="1">
    <location>
        <begin position="336"/>
        <end position="391"/>
    </location>
</feature>
<feature type="region of interest" description="Disordered" evidence="1">
    <location>
        <begin position="253"/>
        <end position="323"/>
    </location>
</feature>
<accession>A0A166G6Z6</accession>
<dbReference type="STRING" id="1314776.A0A166G6Z6"/>
<protein>
    <submittedName>
        <fullName evidence="2">Uncharacterized protein</fullName>
    </submittedName>
</protein>
<feature type="compositionally biased region" description="Polar residues" evidence="1">
    <location>
        <begin position="308"/>
        <end position="322"/>
    </location>
</feature>
<dbReference type="PROSITE" id="PS51257">
    <property type="entry name" value="PROKAR_LIPOPROTEIN"/>
    <property type="match status" value="1"/>
</dbReference>
<evidence type="ECO:0000256" key="1">
    <source>
        <dbReference type="SAM" id="MobiDB-lite"/>
    </source>
</evidence>
<feature type="region of interest" description="Disordered" evidence="1">
    <location>
        <begin position="49"/>
        <end position="68"/>
    </location>
</feature>
<sequence>MSASRPLYSLPFPNPVSHVPISIVALSACLLIVAALEAFMIVDESEIQTMSDSPGAGPSEATRPSLPTSLKEFGFQSSLSAQSTDILTDDDVCKPNPLLRRLRRPLLLGGKDPMSPDTRIHSPLATSFVFSRPRRPPAEDDSDNDRDRYRTGFDSSPDSEIELPTPPLLLETDSEPAMDRAPATPPRRPSSASSSPFPLMDAPDISPRAHTRRLSHALRPPRLLTLLTEAHPLDNEVKSEAQFQRLLATCSGLPIGQPRTPRAMSDRGRYPEEAGGEEQNEDDNVSEDDDVDSNVATGPATVIAPDDQTMSEPASFRDSPNGTFMDIDTPLPTSFGSPSASTLLSNVPPPTWRQTPPPTASAVRPNKRKRGSMIEEQRYDPYPNSAKRRAVSPSMSALRESLSYSMTTPIAIPRSPVVRTSMSVTSSPGGLPMNIMQPRPMSIVSSPVLSSPQLRPVAMASPVVRPLPRLTSGERGMREVEGAGEAVNNLSLG</sequence>
<evidence type="ECO:0000313" key="2">
    <source>
        <dbReference type="EMBL" id="KZT41371.1"/>
    </source>
</evidence>
<name>A0A166G6Z6_9AGAM</name>
<reference evidence="2 3" key="1">
    <citation type="journal article" date="2016" name="Mol. Biol. Evol.">
        <title>Comparative Genomics of Early-Diverging Mushroom-Forming Fungi Provides Insights into the Origins of Lignocellulose Decay Capabilities.</title>
        <authorList>
            <person name="Nagy L.G."/>
            <person name="Riley R."/>
            <person name="Tritt A."/>
            <person name="Adam C."/>
            <person name="Daum C."/>
            <person name="Floudas D."/>
            <person name="Sun H."/>
            <person name="Yadav J.S."/>
            <person name="Pangilinan J."/>
            <person name="Larsson K.H."/>
            <person name="Matsuura K."/>
            <person name="Barry K."/>
            <person name="Labutti K."/>
            <person name="Kuo R."/>
            <person name="Ohm R.A."/>
            <person name="Bhattacharya S.S."/>
            <person name="Shirouzu T."/>
            <person name="Yoshinaga Y."/>
            <person name="Martin F.M."/>
            <person name="Grigoriev I.V."/>
            <person name="Hibbett D.S."/>
        </authorList>
    </citation>
    <scope>NUCLEOTIDE SEQUENCE [LARGE SCALE GENOMIC DNA]</scope>
    <source>
        <strain evidence="2 3">HHB10207 ss-3</strain>
    </source>
</reference>
<dbReference type="OrthoDB" id="5396103at2759"/>
<dbReference type="Proteomes" id="UP000076798">
    <property type="component" value="Unassembled WGS sequence"/>
</dbReference>
<feature type="region of interest" description="Disordered" evidence="1">
    <location>
        <begin position="108"/>
        <end position="206"/>
    </location>
</feature>